<dbReference type="InterPro" id="IPR044604">
    <property type="entry name" value="FLZ12/13/14"/>
</dbReference>
<sequence length="247" mass="27277">MLGKRPQPLIGKISELLVSGGRAAALLEAIGSPRSPFDNMNLKMQQSPKGLKSYDLGGVGLGIVVALDKSEEPGHEILPKHAVCTSSLNKSVKQSAFHKVVTEIPVGSSEDYTYVTYHVPNKTITKVYYDGGDGGILTHGYYNINNNNNVGGVRRFPQTHNLIEDDEPSYPKSDFLSTCHLCRKNLQGQDIYMYRGENAFCSTECRSKQISMDERKERCRSEASRSVELSSSSYTRDQMFSTGIVAL</sequence>
<protein>
    <recommendedName>
        <fullName evidence="5">FLZ-type domain-containing protein</fullName>
    </recommendedName>
</protein>
<reference evidence="6 7" key="1">
    <citation type="submission" date="2024-01" db="EMBL/GenBank/DDBJ databases">
        <title>The genomes of 5 underutilized Papilionoideae crops provide insights into root nodulation and disease resistanc.</title>
        <authorList>
            <person name="Jiang F."/>
        </authorList>
    </citation>
    <scope>NUCLEOTIDE SEQUENCE [LARGE SCALE GENOMIC DNA]</scope>
    <source>
        <strain evidence="6">JINMINGXINNONG_FW02</strain>
        <tissue evidence="6">Leaves</tissue>
    </source>
</reference>
<evidence type="ECO:0000256" key="3">
    <source>
        <dbReference type="ARBA" id="ARBA00022771"/>
    </source>
</evidence>
<feature type="domain" description="FLZ-type" evidence="5">
    <location>
        <begin position="174"/>
        <end position="217"/>
    </location>
</feature>
<keyword evidence="7" id="KW-1185">Reference proteome</keyword>
<organism evidence="6 7">
    <name type="scientific">Phaseolus coccineus</name>
    <name type="common">Scarlet runner bean</name>
    <name type="synonym">Phaseolus multiflorus</name>
    <dbReference type="NCBI Taxonomy" id="3886"/>
    <lineage>
        <taxon>Eukaryota</taxon>
        <taxon>Viridiplantae</taxon>
        <taxon>Streptophyta</taxon>
        <taxon>Embryophyta</taxon>
        <taxon>Tracheophyta</taxon>
        <taxon>Spermatophyta</taxon>
        <taxon>Magnoliopsida</taxon>
        <taxon>eudicotyledons</taxon>
        <taxon>Gunneridae</taxon>
        <taxon>Pentapetalae</taxon>
        <taxon>rosids</taxon>
        <taxon>fabids</taxon>
        <taxon>Fabales</taxon>
        <taxon>Fabaceae</taxon>
        <taxon>Papilionoideae</taxon>
        <taxon>50 kb inversion clade</taxon>
        <taxon>NPAAA clade</taxon>
        <taxon>indigoferoid/millettioid clade</taxon>
        <taxon>Phaseoleae</taxon>
        <taxon>Phaseolus</taxon>
    </lineage>
</organism>
<dbReference type="PANTHER" id="PTHR47208:SF8">
    <property type="entry name" value="DUF581 FAMILY PROTEIN"/>
    <property type="match status" value="1"/>
</dbReference>
<dbReference type="AlphaFoldDB" id="A0AAN9MMD0"/>
<dbReference type="PROSITE" id="PS51795">
    <property type="entry name" value="ZF_FLZ"/>
    <property type="match status" value="1"/>
</dbReference>
<evidence type="ECO:0000256" key="1">
    <source>
        <dbReference type="ARBA" id="ARBA00009374"/>
    </source>
</evidence>
<dbReference type="PANTHER" id="PTHR47208">
    <property type="entry name" value="OS02G0174800 PROTEIN"/>
    <property type="match status" value="1"/>
</dbReference>
<keyword evidence="2" id="KW-0479">Metal-binding</keyword>
<keyword evidence="3" id="KW-0862">Zinc</keyword>
<dbReference type="InterPro" id="IPR007650">
    <property type="entry name" value="Zf-FLZ_dom"/>
</dbReference>
<dbReference type="Pfam" id="PF04570">
    <property type="entry name" value="zf-FLZ"/>
    <property type="match status" value="1"/>
</dbReference>
<name>A0AAN9MMD0_PHACN</name>
<accession>A0AAN9MMD0</accession>
<keyword evidence="3" id="KW-0863">Zinc-finger</keyword>
<evidence type="ECO:0000256" key="2">
    <source>
        <dbReference type="ARBA" id="ARBA00022723"/>
    </source>
</evidence>
<feature type="zinc finger region" description="FLZ-type" evidence="4">
    <location>
        <begin position="174"/>
        <end position="217"/>
    </location>
</feature>
<evidence type="ECO:0000313" key="7">
    <source>
        <dbReference type="Proteomes" id="UP001374584"/>
    </source>
</evidence>
<evidence type="ECO:0000259" key="5">
    <source>
        <dbReference type="PROSITE" id="PS51795"/>
    </source>
</evidence>
<dbReference type="Proteomes" id="UP001374584">
    <property type="component" value="Unassembled WGS sequence"/>
</dbReference>
<gene>
    <name evidence="6" type="ORF">VNO80_20042</name>
</gene>
<comment type="caution">
    <text evidence="6">The sequence shown here is derived from an EMBL/GenBank/DDBJ whole genome shotgun (WGS) entry which is preliminary data.</text>
</comment>
<dbReference type="EMBL" id="JAYMYR010000007">
    <property type="protein sequence ID" value="KAK7354577.1"/>
    <property type="molecule type" value="Genomic_DNA"/>
</dbReference>
<proteinExistence type="inferred from homology"/>
<comment type="similarity">
    <text evidence="1">Belongs to the FLZ family.</text>
</comment>
<evidence type="ECO:0000256" key="4">
    <source>
        <dbReference type="PROSITE-ProRule" id="PRU01131"/>
    </source>
</evidence>
<dbReference type="GO" id="GO:0008270">
    <property type="term" value="F:zinc ion binding"/>
    <property type="evidence" value="ECO:0007669"/>
    <property type="project" value="UniProtKB-KW"/>
</dbReference>
<evidence type="ECO:0000313" key="6">
    <source>
        <dbReference type="EMBL" id="KAK7354577.1"/>
    </source>
</evidence>